<gene>
    <name evidence="4" type="primary">LOC104997739</name>
</gene>
<feature type="compositionally biased region" description="Basic and acidic residues" evidence="1">
    <location>
        <begin position="85"/>
        <end position="96"/>
    </location>
</feature>
<dbReference type="RefSeq" id="XP_010850997.1">
    <property type="nucleotide sequence ID" value="XM_010852695.1"/>
</dbReference>
<dbReference type="GeneID" id="104997739"/>
<sequence>MILNLLRVDALRVEDMMKRSFSEFPSRKDSKAHEQALAELTKKLGALEEPEVTGQLVDLPEYYSWGEELTETRSQIQVSACECWGRGDGRGGRDWDALGTPEPRPSIS</sequence>
<evidence type="ECO:0000313" key="4">
    <source>
        <dbReference type="RefSeq" id="XP_010850997.1"/>
    </source>
</evidence>
<organism evidence="3 4">
    <name type="scientific">Bison bison bison</name>
    <name type="common">North American plains bison</name>
    <dbReference type="NCBI Taxonomy" id="43346"/>
    <lineage>
        <taxon>Eukaryota</taxon>
        <taxon>Metazoa</taxon>
        <taxon>Chordata</taxon>
        <taxon>Craniata</taxon>
        <taxon>Vertebrata</taxon>
        <taxon>Euteleostomi</taxon>
        <taxon>Mammalia</taxon>
        <taxon>Eutheria</taxon>
        <taxon>Laurasiatheria</taxon>
        <taxon>Artiodactyla</taxon>
        <taxon>Ruminantia</taxon>
        <taxon>Pecora</taxon>
        <taxon>Bovidae</taxon>
        <taxon>Bovinae</taxon>
        <taxon>Bison</taxon>
    </lineage>
</organism>
<evidence type="ECO:0000313" key="3">
    <source>
        <dbReference type="Proteomes" id="UP000515208"/>
    </source>
</evidence>
<dbReference type="Proteomes" id="UP000515208">
    <property type="component" value="Unplaced"/>
</dbReference>
<name>A0A6P3IGH5_BISBB</name>
<reference evidence="4" key="1">
    <citation type="submission" date="2025-08" db="UniProtKB">
        <authorList>
            <consortium name="RefSeq"/>
        </authorList>
    </citation>
    <scope>IDENTIFICATION</scope>
    <source>
        <tissue evidence="4">Blood</tissue>
    </source>
</reference>
<accession>A0A6P3IGH5</accession>
<protein>
    <submittedName>
        <fullName evidence="4">Helicase SKI2W-like</fullName>
    </submittedName>
</protein>
<keyword evidence="3" id="KW-1185">Reference proteome</keyword>
<dbReference type="KEGG" id="bbis:104997739"/>
<dbReference type="AlphaFoldDB" id="A0A6P3IGH5"/>
<feature type="domain" description="Exosome RNA helicase MTR4-like stalk" evidence="2">
    <location>
        <begin position="14"/>
        <end position="77"/>
    </location>
</feature>
<evidence type="ECO:0000259" key="2">
    <source>
        <dbReference type="Pfam" id="PF21408"/>
    </source>
</evidence>
<proteinExistence type="predicted"/>
<feature type="region of interest" description="Disordered" evidence="1">
    <location>
        <begin position="85"/>
        <end position="108"/>
    </location>
</feature>
<evidence type="ECO:0000256" key="1">
    <source>
        <dbReference type="SAM" id="MobiDB-lite"/>
    </source>
</evidence>
<dbReference type="InterPro" id="IPR048392">
    <property type="entry name" value="MTR4-like_stalk"/>
</dbReference>
<dbReference type="Pfam" id="PF21408">
    <property type="entry name" value="MTR4-like_stalk"/>
    <property type="match status" value="1"/>
</dbReference>
<feature type="non-terminal residue" evidence="4">
    <location>
        <position position="108"/>
    </location>
</feature>